<dbReference type="AlphaFoldDB" id="A0A4Q9PEL9"/>
<proteinExistence type="predicted"/>
<feature type="compositionally biased region" description="Basic and acidic residues" evidence="1">
    <location>
        <begin position="328"/>
        <end position="353"/>
    </location>
</feature>
<dbReference type="EMBL" id="ML145324">
    <property type="protein sequence ID" value="TBU51421.1"/>
    <property type="molecule type" value="Genomic_DNA"/>
</dbReference>
<feature type="region of interest" description="Disordered" evidence="1">
    <location>
        <begin position="327"/>
        <end position="361"/>
    </location>
</feature>
<reference evidence="2 3" key="1">
    <citation type="submission" date="2019-01" db="EMBL/GenBank/DDBJ databases">
        <title>Draft genome sequences of three monokaryotic isolates of the white-rot basidiomycete fungus Dichomitus squalens.</title>
        <authorList>
            <consortium name="DOE Joint Genome Institute"/>
            <person name="Lopez S.C."/>
            <person name="Andreopoulos B."/>
            <person name="Pangilinan J."/>
            <person name="Lipzen A."/>
            <person name="Riley R."/>
            <person name="Ahrendt S."/>
            <person name="Ng V."/>
            <person name="Barry K."/>
            <person name="Daum C."/>
            <person name="Grigoriev I.V."/>
            <person name="Hilden K.S."/>
            <person name="Makela M.R."/>
            <person name="de Vries R.P."/>
        </authorList>
    </citation>
    <scope>NUCLEOTIDE SEQUENCE [LARGE SCALE GENOMIC DNA]</scope>
    <source>
        <strain evidence="2 3">CBS 464.89</strain>
    </source>
</reference>
<sequence>MAQVRLEDAAVKRIGDISVKIREAIRASLPTGKEQYLHVMVPGKVVDFDDYTIDKENDVLIPTKVELKQAILCDDMPTLSPIQMGPSGRSVSRSYTNAIRKLIPAGTTVGVDEGKPLTDDQQRYKQAMSILSAEVEDKDMTLVELYTQKQAAYTRACAEKTRAFAEALEKATNSTKSAKAARQRYDQWVQENAKTWRNYVQAAYMDWVITGRKEEVEYWFSVVDQDSAMARVEQSKEIMRWTIVQDEDGGAEYQKVKLAPSHWANLAKEKANRGINNTKTVEWYTWEINRLEKTIELLELMKKKTVQPAGAPGSDAPDNEIEAQYKGAKTELSKPNKDESKDAWDGRKREAEGKYTSSQTALKKAQSAYDDANLAKLHMDGLAAVEIQRHKRTIEEYTRARAALMNQTGAKSAEIEKIATSVGIPAAMPDPTAVAAVESPDYFTPITVEVTSTSESKSSSSSASSMSFGASGSYGLFFTGSVSHESSEAHSEATQELANAAVKISFECMRVDITRPWLRPELFYDDDLQSLIRISPGFGRLRALMDSDPQLNMTEGQIASELAGYSIFPVFPTAFLLPCNVVLEISGSTSKLQTYMNSSSSSTSVAVGYGPFVAGKANHSSSSANQGSSCESTASGCRITMKSPQVIGWISQMVPALPRVSAPNEVAAAPHT</sequence>
<accession>A0A4Q9PEL9</accession>
<evidence type="ECO:0000313" key="2">
    <source>
        <dbReference type="EMBL" id="TBU51421.1"/>
    </source>
</evidence>
<evidence type="ECO:0000313" key="3">
    <source>
        <dbReference type="Proteomes" id="UP000292082"/>
    </source>
</evidence>
<protein>
    <submittedName>
        <fullName evidence="2">Uncharacterized protein</fullName>
    </submittedName>
</protein>
<keyword evidence="3" id="KW-1185">Reference proteome</keyword>
<name>A0A4Q9PEL9_9APHY</name>
<gene>
    <name evidence="2" type="ORF">BD310DRAFT_953282</name>
</gene>
<evidence type="ECO:0000256" key="1">
    <source>
        <dbReference type="SAM" id="MobiDB-lite"/>
    </source>
</evidence>
<dbReference type="Proteomes" id="UP000292082">
    <property type="component" value="Unassembled WGS sequence"/>
</dbReference>
<organism evidence="2 3">
    <name type="scientific">Dichomitus squalens</name>
    <dbReference type="NCBI Taxonomy" id="114155"/>
    <lineage>
        <taxon>Eukaryota</taxon>
        <taxon>Fungi</taxon>
        <taxon>Dikarya</taxon>
        <taxon>Basidiomycota</taxon>
        <taxon>Agaricomycotina</taxon>
        <taxon>Agaricomycetes</taxon>
        <taxon>Polyporales</taxon>
        <taxon>Polyporaceae</taxon>
        <taxon>Dichomitus</taxon>
    </lineage>
</organism>